<dbReference type="Proteomes" id="UP000250140">
    <property type="component" value="Unassembled WGS sequence"/>
</dbReference>
<dbReference type="EMBL" id="KV748522">
    <property type="protein sequence ID" value="OCL14845.1"/>
    <property type="molecule type" value="Genomic_DNA"/>
</dbReference>
<feature type="non-terminal residue" evidence="1">
    <location>
        <position position="249"/>
    </location>
</feature>
<name>A0A8E2FCV3_9PEZI</name>
<keyword evidence="2" id="KW-1185">Reference proteome</keyword>
<evidence type="ECO:0008006" key="3">
    <source>
        <dbReference type="Google" id="ProtNLM"/>
    </source>
</evidence>
<dbReference type="OrthoDB" id="3940621at2759"/>
<proteinExistence type="predicted"/>
<evidence type="ECO:0000313" key="1">
    <source>
        <dbReference type="EMBL" id="OCL14845.1"/>
    </source>
</evidence>
<reference evidence="1 2" key="1">
    <citation type="journal article" date="2016" name="Nat. Commun.">
        <title>Ectomycorrhizal ecology is imprinted in the genome of the dominant symbiotic fungus Cenococcum geophilum.</title>
        <authorList>
            <consortium name="DOE Joint Genome Institute"/>
            <person name="Peter M."/>
            <person name="Kohler A."/>
            <person name="Ohm R.A."/>
            <person name="Kuo A."/>
            <person name="Krutzmann J."/>
            <person name="Morin E."/>
            <person name="Arend M."/>
            <person name="Barry K.W."/>
            <person name="Binder M."/>
            <person name="Choi C."/>
            <person name="Clum A."/>
            <person name="Copeland A."/>
            <person name="Grisel N."/>
            <person name="Haridas S."/>
            <person name="Kipfer T."/>
            <person name="LaButti K."/>
            <person name="Lindquist E."/>
            <person name="Lipzen A."/>
            <person name="Maire R."/>
            <person name="Meier B."/>
            <person name="Mihaltcheva S."/>
            <person name="Molinier V."/>
            <person name="Murat C."/>
            <person name="Poggeler S."/>
            <person name="Quandt C.A."/>
            <person name="Sperisen C."/>
            <person name="Tritt A."/>
            <person name="Tisserant E."/>
            <person name="Crous P.W."/>
            <person name="Henrissat B."/>
            <person name="Nehls U."/>
            <person name="Egli S."/>
            <person name="Spatafora J.W."/>
            <person name="Grigoriev I.V."/>
            <person name="Martin F.M."/>
        </authorList>
    </citation>
    <scope>NUCLEOTIDE SEQUENCE [LARGE SCALE GENOMIC DNA]</scope>
    <source>
        <strain evidence="1 2">CBS 207.34</strain>
    </source>
</reference>
<organism evidence="1 2">
    <name type="scientific">Glonium stellatum</name>
    <dbReference type="NCBI Taxonomy" id="574774"/>
    <lineage>
        <taxon>Eukaryota</taxon>
        <taxon>Fungi</taxon>
        <taxon>Dikarya</taxon>
        <taxon>Ascomycota</taxon>
        <taxon>Pezizomycotina</taxon>
        <taxon>Dothideomycetes</taxon>
        <taxon>Pleosporomycetidae</taxon>
        <taxon>Gloniales</taxon>
        <taxon>Gloniaceae</taxon>
        <taxon>Glonium</taxon>
    </lineage>
</organism>
<protein>
    <recommendedName>
        <fullName evidence="3">F-box domain-containing protein</fullName>
    </recommendedName>
</protein>
<evidence type="ECO:0000313" key="2">
    <source>
        <dbReference type="Proteomes" id="UP000250140"/>
    </source>
</evidence>
<accession>A0A8E2FCV3</accession>
<gene>
    <name evidence="1" type="ORF">AOQ84DRAFT_230017</name>
</gene>
<sequence length="249" mass="28007">MARLVHPNLGQLFDLPLELRYQIYEHLDEDYCFQVVEPVSLFESNRHDPCIPHGVSRASKAIWQEVSQLLHSRHPRILKVRICVNGWRSNYPPSAFRENWEAPDLSFFNQLAITVLPPPPDDPAQALLIRRNIISFVDVLNNAKALPATTLLFGEAAAAWDTQHFNRLVLTTSHLPNSPERFPPNTTLLLALALSFQHLRRCPSATITAPTSLPTSSPSAALARLRTSLTLRKRFNPATNTTAPLPTHH</sequence>
<dbReference type="AlphaFoldDB" id="A0A8E2FCV3"/>